<evidence type="ECO:0000313" key="3">
    <source>
        <dbReference type="Proteomes" id="UP000377798"/>
    </source>
</evidence>
<proteinExistence type="predicted"/>
<dbReference type="EMBL" id="CAACYI010000001">
    <property type="protein sequence ID" value="VFB15510.1"/>
    <property type="molecule type" value="Genomic_DNA"/>
</dbReference>
<organism evidence="2 3">
    <name type="scientific">Urinicoccus massiliensis</name>
    <dbReference type="NCBI Taxonomy" id="1723382"/>
    <lineage>
        <taxon>Bacteria</taxon>
        <taxon>Bacillati</taxon>
        <taxon>Bacillota</taxon>
        <taxon>Tissierellia</taxon>
        <taxon>Tissierellales</taxon>
        <taxon>Peptoniphilaceae</taxon>
        <taxon>Urinicoccus</taxon>
    </lineage>
</organism>
<dbReference type="PANTHER" id="PTHR39201:SF1">
    <property type="entry name" value="FLAVODOXIN-LIKE DOMAIN-CONTAINING PROTEIN"/>
    <property type="match status" value="1"/>
</dbReference>
<evidence type="ECO:0000313" key="2">
    <source>
        <dbReference type="EMBL" id="VFB15510.1"/>
    </source>
</evidence>
<reference evidence="2 3" key="1">
    <citation type="submission" date="2019-02" db="EMBL/GenBank/DDBJ databases">
        <authorList>
            <consortium name="Pathogen Informatics"/>
        </authorList>
    </citation>
    <scope>NUCLEOTIDE SEQUENCE [LARGE SCALE GENOMIC DNA]</scope>
    <source>
        <strain evidence="2 3">3012STDY7089603</strain>
    </source>
</reference>
<gene>
    <name evidence="2" type="ORF">NCTC13150_00004</name>
</gene>
<dbReference type="GO" id="GO:0016651">
    <property type="term" value="F:oxidoreductase activity, acting on NAD(P)H"/>
    <property type="evidence" value="ECO:0007669"/>
    <property type="project" value="UniProtKB-ARBA"/>
</dbReference>
<protein>
    <submittedName>
        <fullName evidence="2">Flavodoxin</fullName>
    </submittedName>
</protein>
<dbReference type="InterPro" id="IPR008254">
    <property type="entry name" value="Flavodoxin/NO_synth"/>
</dbReference>
<dbReference type="SUPFAM" id="SSF52218">
    <property type="entry name" value="Flavoproteins"/>
    <property type="match status" value="1"/>
</dbReference>
<sequence length="160" mass="17981">MAKKTLVLYFSVNQHTELLAKTIQEKIGADIEAVHPVEEYPDNYNVLVTMIKEQIEKNEIPAAKALEHKLEDYDTILVGTPNWWSHIAPPLLGLMQANKVEGKKVGIFATHIGGGIGGIEEAVKKEWPDNDYLESLEIYGDGGSNRDRLVDEWLEKVNLK</sequence>
<keyword evidence="3" id="KW-1185">Reference proteome</keyword>
<dbReference type="Gene3D" id="3.40.50.360">
    <property type="match status" value="1"/>
</dbReference>
<dbReference type="Proteomes" id="UP000377798">
    <property type="component" value="Unassembled WGS sequence"/>
</dbReference>
<comment type="caution">
    <text evidence="2">The sequence shown here is derived from an EMBL/GenBank/DDBJ whole genome shotgun (WGS) entry which is preliminary data.</text>
</comment>
<feature type="domain" description="Flavodoxin-like" evidence="1">
    <location>
        <begin position="5"/>
        <end position="160"/>
    </location>
</feature>
<accession>A0A8H2M742</accession>
<dbReference type="RefSeq" id="WP_052098745.1">
    <property type="nucleotide sequence ID" value="NZ_CAACYI010000001.1"/>
</dbReference>
<dbReference type="PANTHER" id="PTHR39201">
    <property type="entry name" value="EXPORTED PROTEIN-RELATED"/>
    <property type="match status" value="1"/>
</dbReference>
<evidence type="ECO:0000259" key="1">
    <source>
        <dbReference type="PROSITE" id="PS50902"/>
    </source>
</evidence>
<name>A0A8H2M742_9FIRM</name>
<dbReference type="PROSITE" id="PS50902">
    <property type="entry name" value="FLAVODOXIN_LIKE"/>
    <property type="match status" value="1"/>
</dbReference>
<dbReference type="InterPro" id="IPR029039">
    <property type="entry name" value="Flavoprotein-like_sf"/>
</dbReference>
<dbReference type="Pfam" id="PF12682">
    <property type="entry name" value="Flavodoxin_4"/>
    <property type="match status" value="1"/>
</dbReference>
<dbReference type="GO" id="GO:0010181">
    <property type="term" value="F:FMN binding"/>
    <property type="evidence" value="ECO:0007669"/>
    <property type="project" value="InterPro"/>
</dbReference>
<dbReference type="AlphaFoldDB" id="A0A8H2M742"/>